<evidence type="ECO:0000313" key="4">
    <source>
        <dbReference type="Proteomes" id="UP000638848"/>
    </source>
</evidence>
<evidence type="ECO:0000259" key="2">
    <source>
        <dbReference type="Pfam" id="PF00582"/>
    </source>
</evidence>
<dbReference type="InterPro" id="IPR006015">
    <property type="entry name" value="Universal_stress_UspA"/>
</dbReference>
<feature type="domain" description="UspA" evidence="2">
    <location>
        <begin position="4"/>
        <end position="127"/>
    </location>
</feature>
<dbReference type="AlphaFoldDB" id="A0A917M014"/>
<keyword evidence="4" id="KW-1185">Reference proteome</keyword>
<proteinExistence type="inferred from homology"/>
<reference evidence="3" key="2">
    <citation type="submission" date="2020-09" db="EMBL/GenBank/DDBJ databases">
        <authorList>
            <person name="Sun Q."/>
            <person name="Zhou Y."/>
        </authorList>
    </citation>
    <scope>NUCLEOTIDE SEQUENCE</scope>
    <source>
        <strain evidence="3">CGMCC 1.12187</strain>
    </source>
</reference>
<gene>
    <name evidence="3" type="ORF">GCM10011374_36130</name>
</gene>
<accession>A0A917M014</accession>
<sequence length="129" mass="13634">MSIILGYVPNERGEAAYAKALSLAAELGQELVIMNTSARHSHVDPMLATESTLDDLVHRATAAGVPTRAEHNTDMDGPDALIEASHAADADMLVIGIRKRSQVGKLLLGSDAQRILLEASCPVVAVKAH</sequence>
<dbReference type="EMBL" id="BMEQ01000031">
    <property type="protein sequence ID" value="GGG68549.1"/>
    <property type="molecule type" value="Genomic_DNA"/>
</dbReference>
<protein>
    <submittedName>
        <fullName evidence="3">Universal stress protein</fullName>
    </submittedName>
</protein>
<dbReference type="CDD" id="cd00293">
    <property type="entry name" value="USP-like"/>
    <property type="match status" value="1"/>
</dbReference>
<dbReference type="Gene3D" id="3.40.50.620">
    <property type="entry name" value="HUPs"/>
    <property type="match status" value="1"/>
</dbReference>
<evidence type="ECO:0000313" key="3">
    <source>
        <dbReference type="EMBL" id="GGG68549.1"/>
    </source>
</evidence>
<dbReference type="RefSeq" id="WP_188539754.1">
    <property type="nucleotide sequence ID" value="NZ_BMEQ01000031.1"/>
</dbReference>
<dbReference type="Proteomes" id="UP000638848">
    <property type="component" value="Unassembled WGS sequence"/>
</dbReference>
<dbReference type="Pfam" id="PF00582">
    <property type="entry name" value="Usp"/>
    <property type="match status" value="1"/>
</dbReference>
<dbReference type="PRINTS" id="PR01438">
    <property type="entry name" value="UNVRSLSTRESS"/>
</dbReference>
<organism evidence="3 4">
    <name type="scientific">Kocuria dechangensis</name>
    <dbReference type="NCBI Taxonomy" id="1176249"/>
    <lineage>
        <taxon>Bacteria</taxon>
        <taxon>Bacillati</taxon>
        <taxon>Actinomycetota</taxon>
        <taxon>Actinomycetes</taxon>
        <taxon>Micrococcales</taxon>
        <taxon>Micrococcaceae</taxon>
        <taxon>Kocuria</taxon>
    </lineage>
</organism>
<dbReference type="InterPro" id="IPR006016">
    <property type="entry name" value="UspA"/>
</dbReference>
<evidence type="ECO:0000256" key="1">
    <source>
        <dbReference type="ARBA" id="ARBA00008791"/>
    </source>
</evidence>
<name>A0A917M014_9MICC</name>
<comment type="similarity">
    <text evidence="1">Belongs to the universal stress protein A family.</text>
</comment>
<reference evidence="3" key="1">
    <citation type="journal article" date="2014" name="Int. J. Syst. Evol. Microbiol.">
        <title>Complete genome sequence of Corynebacterium casei LMG S-19264T (=DSM 44701T), isolated from a smear-ripened cheese.</title>
        <authorList>
            <consortium name="US DOE Joint Genome Institute (JGI-PGF)"/>
            <person name="Walter F."/>
            <person name="Albersmeier A."/>
            <person name="Kalinowski J."/>
            <person name="Ruckert C."/>
        </authorList>
    </citation>
    <scope>NUCLEOTIDE SEQUENCE</scope>
    <source>
        <strain evidence="3">CGMCC 1.12187</strain>
    </source>
</reference>
<dbReference type="SUPFAM" id="SSF52402">
    <property type="entry name" value="Adenine nucleotide alpha hydrolases-like"/>
    <property type="match status" value="1"/>
</dbReference>
<dbReference type="InterPro" id="IPR014729">
    <property type="entry name" value="Rossmann-like_a/b/a_fold"/>
</dbReference>
<comment type="caution">
    <text evidence="3">The sequence shown here is derived from an EMBL/GenBank/DDBJ whole genome shotgun (WGS) entry which is preliminary data.</text>
</comment>